<reference evidence="1" key="1">
    <citation type="journal article" date="2015" name="Nature">
        <title>Complex archaea that bridge the gap between prokaryotes and eukaryotes.</title>
        <authorList>
            <person name="Spang A."/>
            <person name="Saw J.H."/>
            <person name="Jorgensen S.L."/>
            <person name="Zaremba-Niedzwiedzka K."/>
            <person name="Martijn J."/>
            <person name="Lind A.E."/>
            <person name="van Eijk R."/>
            <person name="Schleper C."/>
            <person name="Guy L."/>
            <person name="Ettema T.J."/>
        </authorList>
    </citation>
    <scope>NUCLEOTIDE SEQUENCE</scope>
</reference>
<organism evidence="1">
    <name type="scientific">marine sediment metagenome</name>
    <dbReference type="NCBI Taxonomy" id="412755"/>
    <lineage>
        <taxon>unclassified sequences</taxon>
        <taxon>metagenomes</taxon>
        <taxon>ecological metagenomes</taxon>
    </lineage>
</organism>
<comment type="caution">
    <text evidence="1">The sequence shown here is derived from an EMBL/GenBank/DDBJ whole genome shotgun (WGS) entry which is preliminary data.</text>
</comment>
<dbReference type="EMBL" id="LAZR01049249">
    <property type="protein sequence ID" value="KKK90090.1"/>
    <property type="molecule type" value="Genomic_DNA"/>
</dbReference>
<name>A0A0F8ZVY6_9ZZZZ</name>
<sequence length="142" mass="16292">MSNQKVEKQMSTDTLTFPKADVLKALKENREEHLKIVQESQKGYREKLVALLERKLADAKEGKKVKLPINMQIPTNHLNEIDQVISMLGMCAEDNIELTSHEFQAYVLGKWRWNQQFLLSNMAYSGSAAIDATEFDSDDPEY</sequence>
<protein>
    <submittedName>
        <fullName evidence="1">Uncharacterized protein</fullName>
    </submittedName>
</protein>
<dbReference type="AlphaFoldDB" id="A0A0F8ZVY6"/>
<gene>
    <name evidence="1" type="ORF">LCGC14_2726540</name>
</gene>
<accession>A0A0F8ZVY6</accession>
<proteinExistence type="predicted"/>
<evidence type="ECO:0000313" key="1">
    <source>
        <dbReference type="EMBL" id="KKK90090.1"/>
    </source>
</evidence>